<accession>A0A1Y5RB57</accession>
<organism evidence="2 3">
    <name type="scientific">Pseudooctadecabacter jejudonensis</name>
    <dbReference type="NCBI Taxonomy" id="1391910"/>
    <lineage>
        <taxon>Bacteria</taxon>
        <taxon>Pseudomonadati</taxon>
        <taxon>Pseudomonadota</taxon>
        <taxon>Alphaproteobacteria</taxon>
        <taxon>Rhodobacterales</taxon>
        <taxon>Paracoccaceae</taxon>
        <taxon>Pseudooctadecabacter</taxon>
    </lineage>
</organism>
<evidence type="ECO:0000313" key="2">
    <source>
        <dbReference type="EMBL" id="SLN10809.1"/>
    </source>
</evidence>
<dbReference type="EMBL" id="FWFT01000001">
    <property type="protein sequence ID" value="SLN10809.1"/>
    <property type="molecule type" value="Genomic_DNA"/>
</dbReference>
<reference evidence="2 3" key="1">
    <citation type="submission" date="2017-03" db="EMBL/GenBank/DDBJ databases">
        <authorList>
            <person name="Afonso C.L."/>
            <person name="Miller P.J."/>
            <person name="Scott M.A."/>
            <person name="Spackman E."/>
            <person name="Goraichik I."/>
            <person name="Dimitrov K.M."/>
            <person name="Suarez D.L."/>
            <person name="Swayne D.E."/>
        </authorList>
    </citation>
    <scope>NUCLEOTIDE SEQUENCE [LARGE SCALE GENOMIC DNA]</scope>
    <source>
        <strain evidence="2 3">CECT 8397</strain>
    </source>
</reference>
<gene>
    <name evidence="2" type="ORF">PSJ8397_00049</name>
</gene>
<protein>
    <submittedName>
        <fullName evidence="2">Uncharacterized protein</fullName>
    </submittedName>
</protein>
<keyword evidence="1" id="KW-0472">Membrane</keyword>
<sequence>MVKHGIKFVVRFMNCDSVCAIKMEKDRLMKFFTSAFAICLAGMAHAGTAVIEPIGPEASGGGSSEGILLVLLAVGALMILNRGQGTTQRNAAPVAQDADDDDDIIMKF</sequence>
<feature type="transmembrane region" description="Helical" evidence="1">
    <location>
        <begin position="62"/>
        <end position="80"/>
    </location>
</feature>
<keyword evidence="3" id="KW-1185">Reference proteome</keyword>
<dbReference type="AlphaFoldDB" id="A0A1Y5RB57"/>
<evidence type="ECO:0000256" key="1">
    <source>
        <dbReference type="SAM" id="Phobius"/>
    </source>
</evidence>
<evidence type="ECO:0000313" key="3">
    <source>
        <dbReference type="Proteomes" id="UP000193623"/>
    </source>
</evidence>
<keyword evidence="1" id="KW-0812">Transmembrane</keyword>
<name>A0A1Y5RB57_9RHOB</name>
<keyword evidence="1" id="KW-1133">Transmembrane helix</keyword>
<proteinExistence type="predicted"/>
<dbReference type="Proteomes" id="UP000193623">
    <property type="component" value="Unassembled WGS sequence"/>
</dbReference>